<keyword evidence="1" id="KW-0433">Leucine-rich repeat</keyword>
<dbReference type="Gene3D" id="3.40.50.300">
    <property type="entry name" value="P-loop containing nucleotide triphosphate hydrolases"/>
    <property type="match status" value="1"/>
</dbReference>
<dbReference type="InterPro" id="IPR027417">
    <property type="entry name" value="P-loop_NTPase"/>
</dbReference>
<keyword evidence="2" id="KW-0677">Repeat</keyword>
<evidence type="ECO:0000313" key="6">
    <source>
        <dbReference type="EMBL" id="RDX83923.1"/>
    </source>
</evidence>
<gene>
    <name evidence="6" type="primary">SNC1</name>
    <name evidence="6" type="ORF">CR513_35107</name>
</gene>
<dbReference type="Gene3D" id="3.80.10.10">
    <property type="entry name" value="Ribonuclease Inhibitor"/>
    <property type="match status" value="6"/>
</dbReference>
<dbReference type="InterPro" id="IPR042197">
    <property type="entry name" value="Apaf_helical"/>
</dbReference>
<dbReference type="PRINTS" id="PR00364">
    <property type="entry name" value="DISEASERSIST"/>
</dbReference>
<dbReference type="Gene3D" id="1.10.8.430">
    <property type="entry name" value="Helical domain of apoptotic protease-activating factors"/>
    <property type="match status" value="1"/>
</dbReference>
<dbReference type="Pfam" id="PF00931">
    <property type="entry name" value="NB-ARC"/>
    <property type="match status" value="1"/>
</dbReference>
<accession>A0A371G0S4</accession>
<dbReference type="GO" id="GO:0006952">
    <property type="term" value="P:defense response"/>
    <property type="evidence" value="ECO:0007669"/>
    <property type="project" value="InterPro"/>
</dbReference>
<dbReference type="SMART" id="SM00364">
    <property type="entry name" value="LRR_BAC"/>
    <property type="match status" value="26"/>
</dbReference>
<dbReference type="InterPro" id="IPR058192">
    <property type="entry name" value="WHD_ROQ1-like"/>
</dbReference>
<dbReference type="SUPFAM" id="SSF52058">
    <property type="entry name" value="L domain-like"/>
    <property type="match status" value="3"/>
</dbReference>
<evidence type="ECO:0000256" key="1">
    <source>
        <dbReference type="ARBA" id="ARBA00022614"/>
    </source>
</evidence>
<evidence type="ECO:0000259" key="5">
    <source>
        <dbReference type="Pfam" id="PF25013"/>
    </source>
</evidence>
<dbReference type="InterPro" id="IPR056845">
    <property type="entry name" value="LRR_Zer-1"/>
</dbReference>
<protein>
    <submittedName>
        <fullName evidence="6">Protein SUPPRESSOR OF npr1-1, CONSTITUTIVE 1</fullName>
    </submittedName>
</protein>
<organism evidence="6 7">
    <name type="scientific">Mucuna pruriens</name>
    <name type="common">Velvet bean</name>
    <name type="synonym">Dolichos pruriens</name>
    <dbReference type="NCBI Taxonomy" id="157652"/>
    <lineage>
        <taxon>Eukaryota</taxon>
        <taxon>Viridiplantae</taxon>
        <taxon>Streptophyta</taxon>
        <taxon>Embryophyta</taxon>
        <taxon>Tracheophyta</taxon>
        <taxon>Spermatophyta</taxon>
        <taxon>Magnoliopsida</taxon>
        <taxon>eudicotyledons</taxon>
        <taxon>Gunneridae</taxon>
        <taxon>Pentapetalae</taxon>
        <taxon>rosids</taxon>
        <taxon>fabids</taxon>
        <taxon>Fabales</taxon>
        <taxon>Fabaceae</taxon>
        <taxon>Papilionoideae</taxon>
        <taxon>50 kb inversion clade</taxon>
        <taxon>NPAAA clade</taxon>
        <taxon>indigoferoid/millettioid clade</taxon>
        <taxon>Phaseoleae</taxon>
        <taxon>Mucuna</taxon>
    </lineage>
</organism>
<dbReference type="InterPro" id="IPR032675">
    <property type="entry name" value="LRR_dom_sf"/>
</dbReference>
<proteinExistence type="predicted"/>
<feature type="domain" description="NB-ARC" evidence="3">
    <location>
        <begin position="48"/>
        <end position="213"/>
    </location>
</feature>
<dbReference type="GO" id="GO:0043531">
    <property type="term" value="F:ADP binding"/>
    <property type="evidence" value="ECO:0007669"/>
    <property type="project" value="InterPro"/>
</dbReference>
<dbReference type="InterPro" id="IPR044974">
    <property type="entry name" value="Disease_R_plants"/>
</dbReference>
<dbReference type="Pfam" id="PF25013">
    <property type="entry name" value="LRR_Zer-1"/>
    <property type="match status" value="1"/>
</dbReference>
<dbReference type="EMBL" id="QJKJ01007202">
    <property type="protein sequence ID" value="RDX83923.1"/>
    <property type="molecule type" value="Genomic_DNA"/>
</dbReference>
<name>A0A371G0S4_MUCPR</name>
<feature type="domain" description="Disease resistance protein Roq1-like winged-helix" evidence="4">
    <location>
        <begin position="281"/>
        <end position="358"/>
    </location>
</feature>
<keyword evidence="7" id="KW-1185">Reference proteome</keyword>
<comment type="caution">
    <text evidence="6">The sequence shown here is derived from an EMBL/GenBank/DDBJ whole genome shotgun (WGS) entry which is preliminary data.</text>
</comment>
<dbReference type="InterPro" id="IPR036390">
    <property type="entry name" value="WH_DNA-bd_sf"/>
</dbReference>
<evidence type="ECO:0000313" key="7">
    <source>
        <dbReference type="Proteomes" id="UP000257109"/>
    </source>
</evidence>
<evidence type="ECO:0000259" key="3">
    <source>
        <dbReference type="Pfam" id="PF00931"/>
    </source>
</evidence>
<dbReference type="OrthoDB" id="1415503at2759"/>
<evidence type="ECO:0000256" key="2">
    <source>
        <dbReference type="ARBA" id="ARBA00022737"/>
    </source>
</evidence>
<dbReference type="PANTHER" id="PTHR11017">
    <property type="entry name" value="LEUCINE-RICH REPEAT-CONTAINING PROTEIN"/>
    <property type="match status" value="1"/>
</dbReference>
<dbReference type="PANTHER" id="PTHR11017:SF263">
    <property type="entry name" value="ADP-RIBOSYL CYCLASE_CYCLIC ADP-RIBOSE HYDROLASE"/>
    <property type="match status" value="1"/>
</dbReference>
<dbReference type="SUPFAM" id="SSF46785">
    <property type="entry name" value="Winged helix' DNA-binding domain"/>
    <property type="match status" value="1"/>
</dbReference>
<feature type="domain" description="Zer-1-like leucine-rich repeats region" evidence="5">
    <location>
        <begin position="482"/>
        <end position="544"/>
    </location>
</feature>
<dbReference type="SUPFAM" id="SSF52540">
    <property type="entry name" value="P-loop containing nucleoside triphosphate hydrolases"/>
    <property type="match status" value="1"/>
</dbReference>
<evidence type="ECO:0000259" key="4">
    <source>
        <dbReference type="Pfam" id="PF23282"/>
    </source>
</evidence>
<dbReference type="InterPro" id="IPR002182">
    <property type="entry name" value="NB-ARC"/>
</dbReference>
<reference evidence="6" key="1">
    <citation type="submission" date="2018-05" db="EMBL/GenBank/DDBJ databases">
        <title>Draft genome of Mucuna pruriens seed.</title>
        <authorList>
            <person name="Nnadi N.E."/>
            <person name="Vos R."/>
            <person name="Hasami M.H."/>
            <person name="Devisetty U.K."/>
            <person name="Aguiy J.C."/>
        </authorList>
    </citation>
    <scope>NUCLEOTIDE SEQUENCE [LARGE SCALE GENOMIC DNA]</scope>
    <source>
        <strain evidence="6">JCA_2017</strain>
    </source>
</reference>
<sequence length="1447" mass="163438">MILTYTYSLSSNDAGLVKEIVNLVLKWLVKPSIISKGLVGIEDKIANVESLISKEPKDDTRVIGIWGMGGIGKTTLAEVVFNKLQSQYGGSYFLADERDQSEKYELISLKKIIFSKLLGYDVKIDTPNSLPEDIVRRIVRMKVFIVLDDVNISEHFEKLLGTTDNFGSGSRIIVTTRDEQVLRAIKADEIYHLKEISSDEALQLFNLNAFKQSAHQLEYKVLSEKVVHYAHGIPLIVKVLGGLLCGKTKEEWQSMLDKLFNKLPPTKVYEALKLSYDSLDRKQQQIFLDLACFFLRTEVTVNKGHLEFLLKDNGSDNSVAFELGRLKDKALITFSENNIVCMHDSLQEMALEIVRQESIDDPGSRSRLWDSSDINKALENDKVTEAIRSIRIDLKTINKQILMPHIFAKMKGLKFLEISGYYNSNDQLIRAADSFQLLTTELRFLYWVNFPLKSLPENFSGEELVILNLQWGKMEKLWDGVKNLVNLKELDLSFSQKLKELPNLSTASNLEVLILNGCSMLTNIHPSIFSLAKLEKLDLWQCESLTILTSDSHLCSLRYLKLDSCENLWKLSLIFPPSLENISTSDCKSLQRLPELPQFLKTLDVSCCESLQSLPEFPPSLETITACKCKSLKSIPKLPQFLKTLDVDGCESLQSLPKFPPSFEKISTWNCKSLQSLPELPHFLKTLDVRGCESLQSLPEFPPLLETITAWNCKSLQSVPELPQFLKTLDVSACESLQSLPELPQSLKTLDVFCCESLHSLPEFPPSFENISTWNCKLLKSIPELPQFLKTLDVRGCESLQSLPEFPRSLETITAWNCKSLESVPELPQFLKTLDVRGCESLQSLPEFSPSLEILTAWNCKSLKSVPKIPQFIKTLDVHGCESLQSLPELPGFLKTLDVHGCESLQSLPELPGFLKTLDVHGCDSLQSLPKLPQFLKTLDVDGCESLQCLPKLPPSFENISIWNCKSLQSLPELPQFLKTLDVRGCESLQSLPELPQFLKTLDVRGCESLQSLPMFPPLLETISASNCKSLMGVPELPQFLKTLNVSGCESLQSLPELPQCLKTLDVDGCESLQSLPEFPPSFENISTWNCKSLLSLPELPQLLKALDLRGCESLQSLPKFPPSLNTISASNCKSLKNVPVLPQFLKTLDVHGCKSLQSLPELPQFLKTLDVSGWESLQSLPEFPPSLETLHVRNCKSLESLPELPPSLETLDASYCESLKSVLLFPSTAIDQLMENRRWIQFQNCFNLDEHSLGAIGLNAQINIMKFANQHLSTPWYHHVKLQYGGTYEVVYVHPGSSVPEWLEYKTTEDNVIIDLSFAPPSPFLDFIFCFVFGNSQSRYTITKPKFYITISGEGEGEKDRKYMEYLWEDPIESDHVCVVYYKGKFDFLRSRAKNETRFKIQVKIESDDGMTQEVLKGFGVSPIGSSPYSRLTEQMELRDSMYHFN</sequence>
<dbReference type="Proteomes" id="UP000257109">
    <property type="component" value="Unassembled WGS sequence"/>
</dbReference>
<dbReference type="Pfam" id="PF23282">
    <property type="entry name" value="WHD_ROQ1"/>
    <property type="match status" value="1"/>
</dbReference>
<feature type="non-terminal residue" evidence="6">
    <location>
        <position position="1"/>
    </location>
</feature>